<evidence type="ECO:0000256" key="3">
    <source>
        <dbReference type="ARBA" id="ARBA00023163"/>
    </source>
</evidence>
<organism evidence="5 6">
    <name type="scientific">Stutzerimonas tarimensis</name>
    <dbReference type="NCBI Taxonomy" id="1507735"/>
    <lineage>
        <taxon>Bacteria</taxon>
        <taxon>Pseudomonadati</taxon>
        <taxon>Pseudomonadota</taxon>
        <taxon>Gammaproteobacteria</taxon>
        <taxon>Pseudomonadales</taxon>
        <taxon>Pseudomonadaceae</taxon>
        <taxon>Stutzerimonas</taxon>
    </lineage>
</organism>
<protein>
    <submittedName>
        <fullName evidence="5">LuxR C-terminal-related transcriptional regulator</fullName>
    </submittedName>
</protein>
<keyword evidence="3" id="KW-0804">Transcription</keyword>
<dbReference type="RefSeq" id="WP_386363594.1">
    <property type="nucleotide sequence ID" value="NZ_JBHRXZ010000017.1"/>
</dbReference>
<dbReference type="Proteomes" id="UP001595630">
    <property type="component" value="Unassembled WGS sequence"/>
</dbReference>
<dbReference type="PROSITE" id="PS00622">
    <property type="entry name" value="HTH_LUXR_1"/>
    <property type="match status" value="1"/>
</dbReference>
<dbReference type="InterPro" id="IPR000792">
    <property type="entry name" value="Tscrpt_reg_LuxR_C"/>
</dbReference>
<evidence type="ECO:0000259" key="4">
    <source>
        <dbReference type="PROSITE" id="PS50043"/>
    </source>
</evidence>
<dbReference type="EMBL" id="JBHRXZ010000017">
    <property type="protein sequence ID" value="MFC3607527.1"/>
    <property type="molecule type" value="Genomic_DNA"/>
</dbReference>
<dbReference type="Pfam" id="PF00196">
    <property type="entry name" value="GerE"/>
    <property type="match status" value="1"/>
</dbReference>
<reference evidence="6" key="1">
    <citation type="journal article" date="2019" name="Int. J. Syst. Evol. Microbiol.">
        <title>The Global Catalogue of Microorganisms (GCM) 10K type strain sequencing project: providing services to taxonomists for standard genome sequencing and annotation.</title>
        <authorList>
            <consortium name="The Broad Institute Genomics Platform"/>
            <consortium name="The Broad Institute Genome Sequencing Center for Infectious Disease"/>
            <person name="Wu L."/>
            <person name="Ma J."/>
        </authorList>
    </citation>
    <scope>NUCLEOTIDE SEQUENCE [LARGE SCALE GENOMIC DNA]</scope>
    <source>
        <strain evidence="6">KCTC 42447</strain>
    </source>
</reference>
<feature type="domain" description="HTH luxR-type" evidence="4">
    <location>
        <begin position="120"/>
        <end position="185"/>
    </location>
</feature>
<keyword evidence="2" id="KW-0238">DNA-binding</keyword>
<evidence type="ECO:0000313" key="5">
    <source>
        <dbReference type="EMBL" id="MFC3607527.1"/>
    </source>
</evidence>
<dbReference type="PRINTS" id="PR00038">
    <property type="entry name" value="HTHLUXR"/>
</dbReference>
<name>A0ABV7T3M3_9GAMM</name>
<sequence length="193" mass="21427">MFFKHFLGEHGFHQLSIARLDSPPPASQLWLLDAGYAPAEALSEFITQCGEQTPIALVNIAEGEAEWLVDKHPIINGVFYSNATREQLLAGIQVLLEGGDWLPRPLMERLLGQLRQMRQVSANKASLTLREREILSLASKGLSNAEIAAQLNLSPHTIKSHVHNLLRKIGASNRAEAAFLLRNHLDWPEPCNA</sequence>
<dbReference type="InterPro" id="IPR036388">
    <property type="entry name" value="WH-like_DNA-bd_sf"/>
</dbReference>
<comment type="caution">
    <text evidence="5">The sequence shown here is derived from an EMBL/GenBank/DDBJ whole genome shotgun (WGS) entry which is preliminary data.</text>
</comment>
<keyword evidence="1" id="KW-0805">Transcription regulation</keyword>
<evidence type="ECO:0000256" key="1">
    <source>
        <dbReference type="ARBA" id="ARBA00023015"/>
    </source>
</evidence>
<dbReference type="PANTHER" id="PTHR44688:SF16">
    <property type="entry name" value="DNA-BINDING TRANSCRIPTIONAL ACTIVATOR DEVR_DOSR"/>
    <property type="match status" value="1"/>
</dbReference>
<dbReference type="SMART" id="SM00421">
    <property type="entry name" value="HTH_LUXR"/>
    <property type="match status" value="1"/>
</dbReference>
<dbReference type="Gene3D" id="3.40.50.2300">
    <property type="match status" value="1"/>
</dbReference>
<dbReference type="PROSITE" id="PS50043">
    <property type="entry name" value="HTH_LUXR_2"/>
    <property type="match status" value="1"/>
</dbReference>
<dbReference type="Gene3D" id="1.10.10.10">
    <property type="entry name" value="Winged helix-like DNA-binding domain superfamily/Winged helix DNA-binding domain"/>
    <property type="match status" value="1"/>
</dbReference>
<dbReference type="InterPro" id="IPR016032">
    <property type="entry name" value="Sig_transdc_resp-reg_C-effctor"/>
</dbReference>
<accession>A0ABV7T3M3</accession>
<dbReference type="SUPFAM" id="SSF46894">
    <property type="entry name" value="C-terminal effector domain of the bipartite response regulators"/>
    <property type="match status" value="1"/>
</dbReference>
<evidence type="ECO:0000313" key="6">
    <source>
        <dbReference type="Proteomes" id="UP001595630"/>
    </source>
</evidence>
<keyword evidence="6" id="KW-1185">Reference proteome</keyword>
<dbReference type="PANTHER" id="PTHR44688">
    <property type="entry name" value="DNA-BINDING TRANSCRIPTIONAL ACTIVATOR DEVR_DOSR"/>
    <property type="match status" value="1"/>
</dbReference>
<gene>
    <name evidence="5" type="ORF">ACFOMF_07040</name>
</gene>
<dbReference type="CDD" id="cd06170">
    <property type="entry name" value="LuxR_C_like"/>
    <property type="match status" value="1"/>
</dbReference>
<evidence type="ECO:0000256" key="2">
    <source>
        <dbReference type="ARBA" id="ARBA00023125"/>
    </source>
</evidence>
<proteinExistence type="predicted"/>